<reference evidence="2" key="1">
    <citation type="journal article" date="2023" name="Mol. Phylogenet. Evol.">
        <title>Genome-scale phylogeny and comparative genomics of the fungal order Sordariales.</title>
        <authorList>
            <person name="Hensen N."/>
            <person name="Bonometti L."/>
            <person name="Westerberg I."/>
            <person name="Brannstrom I.O."/>
            <person name="Guillou S."/>
            <person name="Cros-Aarteil S."/>
            <person name="Calhoun S."/>
            <person name="Haridas S."/>
            <person name="Kuo A."/>
            <person name="Mondo S."/>
            <person name="Pangilinan J."/>
            <person name="Riley R."/>
            <person name="LaButti K."/>
            <person name="Andreopoulos B."/>
            <person name="Lipzen A."/>
            <person name="Chen C."/>
            <person name="Yan M."/>
            <person name="Daum C."/>
            <person name="Ng V."/>
            <person name="Clum A."/>
            <person name="Steindorff A."/>
            <person name="Ohm R.A."/>
            <person name="Martin F."/>
            <person name="Silar P."/>
            <person name="Natvig D.O."/>
            <person name="Lalanne C."/>
            <person name="Gautier V."/>
            <person name="Ament-Velasquez S.L."/>
            <person name="Kruys A."/>
            <person name="Hutchinson M.I."/>
            <person name="Powell A.J."/>
            <person name="Barry K."/>
            <person name="Miller A.N."/>
            <person name="Grigoriev I.V."/>
            <person name="Debuchy R."/>
            <person name="Gladieux P."/>
            <person name="Hiltunen Thoren M."/>
            <person name="Johannesson H."/>
        </authorList>
    </citation>
    <scope>NUCLEOTIDE SEQUENCE</scope>
    <source>
        <strain evidence="2">CBS 958.72</strain>
    </source>
</reference>
<sequence length="156" mass="17854">MFILKHRFQDIGCGKIERQEWFLEDQDTGRAVDFSRPWSSIMKPGRVLNMSMVFKQRSSQPAQQCPSCQFTNPGRTTDEITCSSCRLTYRRAEEVQDIEVQKDDVTTSPIATSGRRRNASIRNKGTPESRYLAVPRPRPPSTPKPADEEIGSYKRV</sequence>
<keyword evidence="3" id="KW-1185">Reference proteome</keyword>
<feature type="region of interest" description="Disordered" evidence="1">
    <location>
        <begin position="103"/>
        <end position="156"/>
    </location>
</feature>
<evidence type="ECO:0000256" key="1">
    <source>
        <dbReference type="SAM" id="MobiDB-lite"/>
    </source>
</evidence>
<protein>
    <recommendedName>
        <fullName evidence="4">GATA-type domain-containing protein</fullName>
    </recommendedName>
</protein>
<comment type="caution">
    <text evidence="2">The sequence shown here is derived from an EMBL/GenBank/DDBJ whole genome shotgun (WGS) entry which is preliminary data.</text>
</comment>
<reference evidence="2" key="2">
    <citation type="submission" date="2023-06" db="EMBL/GenBank/DDBJ databases">
        <authorList>
            <consortium name="Lawrence Berkeley National Laboratory"/>
            <person name="Haridas S."/>
            <person name="Hensen N."/>
            <person name="Bonometti L."/>
            <person name="Westerberg I."/>
            <person name="Brannstrom I.O."/>
            <person name="Guillou S."/>
            <person name="Cros-Aarteil S."/>
            <person name="Calhoun S."/>
            <person name="Kuo A."/>
            <person name="Mondo S."/>
            <person name="Pangilinan J."/>
            <person name="Riley R."/>
            <person name="Labutti K."/>
            <person name="Andreopoulos B."/>
            <person name="Lipzen A."/>
            <person name="Chen C."/>
            <person name="Yanf M."/>
            <person name="Daum C."/>
            <person name="Ng V."/>
            <person name="Clum A."/>
            <person name="Steindorff A."/>
            <person name="Ohm R."/>
            <person name="Martin F."/>
            <person name="Silar P."/>
            <person name="Natvig D."/>
            <person name="Lalanne C."/>
            <person name="Gautier V."/>
            <person name="Ament-Velasquez S.L."/>
            <person name="Kruys A."/>
            <person name="Hutchinson M.I."/>
            <person name="Powell A.J."/>
            <person name="Barry K."/>
            <person name="Miller A.N."/>
            <person name="Grigoriev I.V."/>
            <person name="Debuchy R."/>
            <person name="Gladieux P."/>
            <person name="Thoren M.H."/>
            <person name="Johannesson H."/>
        </authorList>
    </citation>
    <scope>NUCLEOTIDE SEQUENCE</scope>
    <source>
        <strain evidence="2">CBS 958.72</strain>
    </source>
</reference>
<dbReference type="Proteomes" id="UP001287356">
    <property type="component" value="Unassembled WGS sequence"/>
</dbReference>
<accession>A0AAE0KIJ5</accession>
<organism evidence="2 3">
    <name type="scientific">Lasiosphaeria ovina</name>
    <dbReference type="NCBI Taxonomy" id="92902"/>
    <lineage>
        <taxon>Eukaryota</taxon>
        <taxon>Fungi</taxon>
        <taxon>Dikarya</taxon>
        <taxon>Ascomycota</taxon>
        <taxon>Pezizomycotina</taxon>
        <taxon>Sordariomycetes</taxon>
        <taxon>Sordariomycetidae</taxon>
        <taxon>Sordariales</taxon>
        <taxon>Lasiosphaeriaceae</taxon>
        <taxon>Lasiosphaeria</taxon>
    </lineage>
</organism>
<name>A0AAE0KIJ5_9PEZI</name>
<gene>
    <name evidence="2" type="ORF">B0T24DRAFT_620553</name>
</gene>
<dbReference type="AlphaFoldDB" id="A0AAE0KIJ5"/>
<evidence type="ECO:0008006" key="4">
    <source>
        <dbReference type="Google" id="ProtNLM"/>
    </source>
</evidence>
<dbReference type="EMBL" id="JAULSN010000003">
    <property type="protein sequence ID" value="KAK3377134.1"/>
    <property type="molecule type" value="Genomic_DNA"/>
</dbReference>
<evidence type="ECO:0000313" key="2">
    <source>
        <dbReference type="EMBL" id="KAK3377134.1"/>
    </source>
</evidence>
<proteinExistence type="predicted"/>
<evidence type="ECO:0000313" key="3">
    <source>
        <dbReference type="Proteomes" id="UP001287356"/>
    </source>
</evidence>